<keyword evidence="7" id="KW-0009">Actin-binding</keyword>
<keyword evidence="10" id="KW-1185">Reference proteome</keyword>
<dbReference type="Pfam" id="PF13499">
    <property type="entry name" value="EF-hand_7"/>
    <property type="match status" value="1"/>
</dbReference>
<dbReference type="PANTHER" id="PTHR19961:SF32">
    <property type="entry name" value="PLASTIN-3"/>
    <property type="match status" value="1"/>
</dbReference>
<sequence length="180" mass="20176">MSGKITKEEEAEMREAFDKIDLDGNGHISDYELGELLKEAGHAQPGYMVREILQKLDRNKDSRISFDEFLLIVKELKGSEVAKTFRRAINRKEGILAIGGTSELSSEGTQHSFSEEERYAFVNWINTTLEKDPDCQHVLPMNPNTDSLFMAVGDGIVLWVSHGKQALGDGSDKELFKNPS</sequence>
<dbReference type="PROSITE" id="PS50222">
    <property type="entry name" value="EF_HAND_2"/>
    <property type="match status" value="2"/>
</dbReference>
<evidence type="ECO:0000313" key="10">
    <source>
        <dbReference type="Proteomes" id="UP001352852"/>
    </source>
</evidence>
<evidence type="ECO:0000256" key="7">
    <source>
        <dbReference type="ARBA" id="ARBA00023203"/>
    </source>
</evidence>
<keyword evidence="5" id="KW-0677">Repeat</keyword>
<dbReference type="InterPro" id="IPR018247">
    <property type="entry name" value="EF_Hand_1_Ca_BS"/>
</dbReference>
<evidence type="ECO:0000256" key="2">
    <source>
        <dbReference type="ARBA" id="ARBA00022490"/>
    </source>
</evidence>
<evidence type="ECO:0000256" key="5">
    <source>
        <dbReference type="ARBA" id="ARBA00022737"/>
    </source>
</evidence>
<evidence type="ECO:0000256" key="4">
    <source>
        <dbReference type="ARBA" id="ARBA00022723"/>
    </source>
</evidence>
<dbReference type="SMART" id="SM00054">
    <property type="entry name" value="EFh"/>
    <property type="match status" value="2"/>
</dbReference>
<dbReference type="InterPro" id="IPR011992">
    <property type="entry name" value="EF-hand-dom_pair"/>
</dbReference>
<dbReference type="InterPro" id="IPR036872">
    <property type="entry name" value="CH_dom_sf"/>
</dbReference>
<feature type="domain" description="EF-hand" evidence="8">
    <location>
        <begin position="49"/>
        <end position="79"/>
    </location>
</feature>
<dbReference type="PANTHER" id="PTHR19961">
    <property type="entry name" value="FIMBRIN/PLASTIN"/>
    <property type="match status" value="1"/>
</dbReference>
<proteinExistence type="predicted"/>
<evidence type="ECO:0000256" key="6">
    <source>
        <dbReference type="ARBA" id="ARBA00022837"/>
    </source>
</evidence>
<keyword evidence="2" id="KW-0963">Cytoplasm</keyword>
<dbReference type="PROSITE" id="PS00303">
    <property type="entry name" value="S100_CABP"/>
    <property type="match status" value="1"/>
</dbReference>
<dbReference type="InterPro" id="IPR002048">
    <property type="entry name" value="EF_hand_dom"/>
</dbReference>
<dbReference type="PROSITE" id="PS00018">
    <property type="entry name" value="EF_HAND_1"/>
    <property type="match status" value="1"/>
</dbReference>
<keyword evidence="3" id="KW-0597">Phosphoprotein</keyword>
<comment type="caution">
    <text evidence="9">The sequence shown here is derived from an EMBL/GenBank/DDBJ whole genome shotgun (WGS) entry which is preliminary data.</text>
</comment>
<dbReference type="Gene3D" id="1.10.238.10">
    <property type="entry name" value="EF-hand"/>
    <property type="match status" value="1"/>
</dbReference>
<gene>
    <name evidence="9" type="primary">PLS3_2</name>
    <name evidence="9" type="ORF">CHARACLAT_016917</name>
</gene>
<dbReference type="InterPro" id="IPR001751">
    <property type="entry name" value="S100/CaBP7/8-like_CS"/>
</dbReference>
<feature type="domain" description="EF-hand" evidence="8">
    <location>
        <begin position="8"/>
        <end position="43"/>
    </location>
</feature>
<keyword evidence="6" id="KW-0106">Calcium</keyword>
<dbReference type="Gene3D" id="1.10.418.10">
    <property type="entry name" value="Calponin-like domain"/>
    <property type="match status" value="1"/>
</dbReference>
<dbReference type="SUPFAM" id="SSF47473">
    <property type="entry name" value="EF-hand"/>
    <property type="match status" value="1"/>
</dbReference>
<dbReference type="Proteomes" id="UP001352852">
    <property type="component" value="Unassembled WGS sequence"/>
</dbReference>
<evidence type="ECO:0000313" key="9">
    <source>
        <dbReference type="EMBL" id="MED6267913.1"/>
    </source>
</evidence>
<organism evidence="9 10">
    <name type="scientific">Characodon lateralis</name>
    <dbReference type="NCBI Taxonomy" id="208331"/>
    <lineage>
        <taxon>Eukaryota</taxon>
        <taxon>Metazoa</taxon>
        <taxon>Chordata</taxon>
        <taxon>Craniata</taxon>
        <taxon>Vertebrata</taxon>
        <taxon>Euteleostomi</taxon>
        <taxon>Actinopterygii</taxon>
        <taxon>Neopterygii</taxon>
        <taxon>Teleostei</taxon>
        <taxon>Neoteleostei</taxon>
        <taxon>Acanthomorphata</taxon>
        <taxon>Ovalentaria</taxon>
        <taxon>Atherinomorphae</taxon>
        <taxon>Cyprinodontiformes</taxon>
        <taxon>Goodeidae</taxon>
        <taxon>Characodon</taxon>
    </lineage>
</organism>
<evidence type="ECO:0000256" key="1">
    <source>
        <dbReference type="ARBA" id="ARBA00004496"/>
    </source>
</evidence>
<reference evidence="9 10" key="1">
    <citation type="submission" date="2021-06" db="EMBL/GenBank/DDBJ databases">
        <authorList>
            <person name="Palmer J.M."/>
        </authorList>
    </citation>
    <scope>NUCLEOTIDE SEQUENCE [LARGE SCALE GENOMIC DNA]</scope>
    <source>
        <strain evidence="9 10">CL_MEX2019</strain>
        <tissue evidence="9">Muscle</tissue>
    </source>
</reference>
<dbReference type="InterPro" id="IPR039959">
    <property type="entry name" value="Fimbrin/Plastin"/>
</dbReference>
<dbReference type="CDD" id="cd00051">
    <property type="entry name" value="EFh"/>
    <property type="match status" value="1"/>
</dbReference>
<name>A0ABU7D2E2_9TELE</name>
<comment type="subcellular location">
    <subcellularLocation>
        <location evidence="1">Cytoplasm</location>
    </subcellularLocation>
</comment>
<protein>
    <submittedName>
        <fullName evidence="9">Plastin-3</fullName>
    </submittedName>
</protein>
<evidence type="ECO:0000256" key="3">
    <source>
        <dbReference type="ARBA" id="ARBA00022553"/>
    </source>
</evidence>
<dbReference type="SUPFAM" id="SSF47576">
    <property type="entry name" value="Calponin-homology domain, CH-domain"/>
    <property type="match status" value="1"/>
</dbReference>
<keyword evidence="4" id="KW-0479">Metal-binding</keyword>
<dbReference type="EMBL" id="JAHUTJ010009590">
    <property type="protein sequence ID" value="MED6267913.1"/>
    <property type="molecule type" value="Genomic_DNA"/>
</dbReference>
<accession>A0ABU7D2E2</accession>
<evidence type="ECO:0000259" key="8">
    <source>
        <dbReference type="PROSITE" id="PS50222"/>
    </source>
</evidence>